<dbReference type="PIRSF" id="PIRSF003085">
    <property type="entry name" value="CMAS"/>
    <property type="match status" value="1"/>
</dbReference>
<dbReference type="Proteomes" id="UP000813215">
    <property type="component" value="Unassembled WGS sequence"/>
</dbReference>
<dbReference type="InterPro" id="IPR003333">
    <property type="entry name" value="CMAS"/>
</dbReference>
<dbReference type="EC" id="2.1.1.-" evidence="6"/>
<dbReference type="SUPFAM" id="SSF53335">
    <property type="entry name" value="S-adenosyl-L-methionine-dependent methyltransferases"/>
    <property type="match status" value="1"/>
</dbReference>
<keyword evidence="4" id="KW-0949">S-adenosyl-L-methionine</keyword>
<evidence type="ECO:0000256" key="3">
    <source>
        <dbReference type="ARBA" id="ARBA00022679"/>
    </source>
</evidence>
<evidence type="ECO:0000256" key="4">
    <source>
        <dbReference type="ARBA" id="ARBA00022691"/>
    </source>
</evidence>
<keyword evidence="2 6" id="KW-0489">Methyltransferase</keyword>
<evidence type="ECO:0000256" key="1">
    <source>
        <dbReference type="ARBA" id="ARBA00010815"/>
    </source>
</evidence>
<dbReference type="Gene3D" id="3.40.50.150">
    <property type="entry name" value="Vaccinia Virus protein VP39"/>
    <property type="match status" value="1"/>
</dbReference>
<accession>A0A9E3H7W0</accession>
<keyword evidence="5" id="KW-0443">Lipid metabolism</keyword>
<reference evidence="6" key="2">
    <citation type="journal article" date="2022" name="Microbiol. Resour. Announc.">
        <title>Metagenome Sequencing to Explore Phylogenomics of Terrestrial Cyanobacteria.</title>
        <authorList>
            <person name="Ward R.D."/>
            <person name="Stajich J.E."/>
            <person name="Johansen J.R."/>
            <person name="Huntemann M."/>
            <person name="Clum A."/>
            <person name="Foster B."/>
            <person name="Foster B."/>
            <person name="Roux S."/>
            <person name="Palaniappan K."/>
            <person name="Varghese N."/>
            <person name="Mukherjee S."/>
            <person name="Reddy T.B.K."/>
            <person name="Daum C."/>
            <person name="Copeland A."/>
            <person name="Chen I.A."/>
            <person name="Ivanova N.N."/>
            <person name="Kyrpides N.C."/>
            <person name="Shapiro N."/>
            <person name="Eloe-Fadrosh E.A."/>
            <person name="Pietrasiak N."/>
        </authorList>
    </citation>
    <scope>NUCLEOTIDE SEQUENCE</scope>
    <source>
        <strain evidence="6">HA4357-MV3</strain>
    </source>
</reference>
<dbReference type="GO" id="GO:0032259">
    <property type="term" value="P:methylation"/>
    <property type="evidence" value="ECO:0007669"/>
    <property type="project" value="UniProtKB-KW"/>
</dbReference>
<comment type="similarity">
    <text evidence="1">Belongs to the CFA/CMAS family.</text>
</comment>
<organism evidence="6 7">
    <name type="scientific">Pelatocladus maniniholoensis HA4357-MV3</name>
    <dbReference type="NCBI Taxonomy" id="1117104"/>
    <lineage>
        <taxon>Bacteria</taxon>
        <taxon>Bacillati</taxon>
        <taxon>Cyanobacteriota</taxon>
        <taxon>Cyanophyceae</taxon>
        <taxon>Nostocales</taxon>
        <taxon>Nostocaceae</taxon>
        <taxon>Pelatocladus</taxon>
    </lineage>
</organism>
<keyword evidence="3 6" id="KW-0808">Transferase</keyword>
<gene>
    <name evidence="6" type="ORF">KME28_11430</name>
</gene>
<dbReference type="PANTHER" id="PTHR43667:SF1">
    <property type="entry name" value="CYCLOPROPANE-FATTY-ACYL-PHOSPHOLIPID SYNTHASE"/>
    <property type="match status" value="1"/>
</dbReference>
<name>A0A9E3H7W0_9NOST</name>
<dbReference type="PANTHER" id="PTHR43667">
    <property type="entry name" value="CYCLOPROPANE-FATTY-ACYL-PHOSPHOLIPID SYNTHASE"/>
    <property type="match status" value="1"/>
</dbReference>
<dbReference type="GO" id="GO:0008610">
    <property type="term" value="P:lipid biosynthetic process"/>
    <property type="evidence" value="ECO:0007669"/>
    <property type="project" value="InterPro"/>
</dbReference>
<proteinExistence type="inferred from homology"/>
<protein>
    <submittedName>
        <fullName evidence="6">Class I SAM-dependent methyltransferase</fullName>
        <ecNumber evidence="6">2.1.1.-</ecNumber>
    </submittedName>
</protein>
<dbReference type="EMBL" id="JAHHHW010000084">
    <property type="protein sequence ID" value="MBW4432317.1"/>
    <property type="molecule type" value="Genomic_DNA"/>
</dbReference>
<dbReference type="CDD" id="cd02440">
    <property type="entry name" value="AdoMet_MTases"/>
    <property type="match status" value="1"/>
</dbReference>
<evidence type="ECO:0000313" key="7">
    <source>
        <dbReference type="Proteomes" id="UP000813215"/>
    </source>
</evidence>
<comment type="caution">
    <text evidence="6">The sequence shown here is derived from an EMBL/GenBank/DDBJ whole genome shotgun (WGS) entry which is preliminary data.</text>
</comment>
<dbReference type="InterPro" id="IPR029063">
    <property type="entry name" value="SAM-dependent_MTases_sf"/>
</dbReference>
<evidence type="ECO:0000313" key="6">
    <source>
        <dbReference type="EMBL" id="MBW4432317.1"/>
    </source>
</evidence>
<dbReference type="Pfam" id="PF02353">
    <property type="entry name" value="CMAS"/>
    <property type="match status" value="1"/>
</dbReference>
<dbReference type="AlphaFoldDB" id="A0A9E3H7W0"/>
<dbReference type="InterPro" id="IPR050723">
    <property type="entry name" value="CFA/CMAS"/>
</dbReference>
<reference evidence="6" key="1">
    <citation type="submission" date="2021-05" db="EMBL/GenBank/DDBJ databases">
        <authorList>
            <person name="Pietrasiak N."/>
            <person name="Ward R."/>
            <person name="Stajich J.E."/>
            <person name="Kurbessoian T."/>
        </authorList>
    </citation>
    <scope>NUCLEOTIDE SEQUENCE</scope>
    <source>
        <strain evidence="6">HA4357-MV3</strain>
    </source>
</reference>
<sequence length="341" mass="39392">MIESQRLSQFTSDLIARGLLYAIANYRIHSPVPLEATENWKFWTQPKSSLIEWLAKAYPPEPIRKAYLDFMLKCEHSSGIAAHYDISNDFYALFLDHKYRFYSCADFLSDRQTLEEAQANKAAYLMRLLNLHGSERILDLGCGWGAMLRYLQDAGHSGELTGFTLSREQLAYAQTQLGLNVCLTNFITAPFQQASYDRILSIGSLEHVRPEEIEKVYKKIYDALVPGGLAVHQFFSLEREPYPASMVMVQLFFPGSLLVMHSVHIETAKKVGFKITHDSVHDYKPTLRAWYQRLSENQHRALELVDLEIFNRYMTFFPISWLFFQQQEAALHRVVMEKSIG</sequence>
<dbReference type="GO" id="GO:0008168">
    <property type="term" value="F:methyltransferase activity"/>
    <property type="evidence" value="ECO:0007669"/>
    <property type="project" value="UniProtKB-KW"/>
</dbReference>
<evidence type="ECO:0000256" key="5">
    <source>
        <dbReference type="ARBA" id="ARBA00023098"/>
    </source>
</evidence>
<evidence type="ECO:0000256" key="2">
    <source>
        <dbReference type="ARBA" id="ARBA00022603"/>
    </source>
</evidence>